<gene>
    <name evidence="4" type="ORF">L0P57_02050</name>
</gene>
<feature type="domain" description="SHSP" evidence="3">
    <location>
        <begin position="27"/>
        <end position="141"/>
    </location>
</feature>
<proteinExistence type="inferred from homology"/>
<dbReference type="InterPro" id="IPR002068">
    <property type="entry name" value="A-crystallin/Hsp20_dom"/>
</dbReference>
<dbReference type="SUPFAM" id="SSF49764">
    <property type="entry name" value="HSP20-like chaperones"/>
    <property type="match status" value="1"/>
</dbReference>
<comment type="caution">
    <text evidence="4">The sequence shown here is derived from an EMBL/GenBank/DDBJ whole genome shotgun (WGS) entry which is preliminary data.</text>
</comment>
<dbReference type="InterPro" id="IPR031107">
    <property type="entry name" value="Small_HSP"/>
</dbReference>
<evidence type="ECO:0000256" key="1">
    <source>
        <dbReference type="PROSITE-ProRule" id="PRU00285"/>
    </source>
</evidence>
<dbReference type="Pfam" id="PF00011">
    <property type="entry name" value="HSP20"/>
    <property type="match status" value="1"/>
</dbReference>
<comment type="similarity">
    <text evidence="1 2">Belongs to the small heat shock protein (HSP20) family.</text>
</comment>
<dbReference type="EMBL" id="JAKNHQ010000002">
    <property type="protein sequence ID" value="MCG4609727.1"/>
    <property type="molecule type" value="Genomic_DNA"/>
</dbReference>
<dbReference type="RefSeq" id="WP_087229130.1">
    <property type="nucleotide sequence ID" value="NZ_JAKNHQ010000002.1"/>
</dbReference>
<sequence>MFDLIPFEHRNNDLFRYFDDMERAFFGGNTDIAPCKTDILDEGNRFVLKADLPGFKKEDIHLDIEGDRLTISAEHSEENKTEDQKNNFIRRERRYGSMSRSFDISSIDADHIEAKFENGVLELDLPKKQETVPANHRIEIQ</sequence>
<accession>A0ABS9MHJ2</accession>
<evidence type="ECO:0000313" key="5">
    <source>
        <dbReference type="Proteomes" id="UP001298681"/>
    </source>
</evidence>
<keyword evidence="5" id="KW-1185">Reference proteome</keyword>
<dbReference type="CDD" id="cd06471">
    <property type="entry name" value="ACD_LpsHSP_like"/>
    <property type="match status" value="1"/>
</dbReference>
<evidence type="ECO:0000256" key="2">
    <source>
        <dbReference type="RuleBase" id="RU003616"/>
    </source>
</evidence>
<evidence type="ECO:0000313" key="4">
    <source>
        <dbReference type="EMBL" id="MCG4609727.1"/>
    </source>
</evidence>
<organism evidence="4 5">
    <name type="scientific">Anaeromassilibacillus senegalensis</name>
    <dbReference type="NCBI Taxonomy" id="1673717"/>
    <lineage>
        <taxon>Bacteria</taxon>
        <taxon>Bacillati</taxon>
        <taxon>Bacillota</taxon>
        <taxon>Clostridia</taxon>
        <taxon>Eubacteriales</taxon>
        <taxon>Acutalibacteraceae</taxon>
        <taxon>Anaeromassilibacillus</taxon>
    </lineage>
</organism>
<dbReference type="Gene3D" id="2.60.40.790">
    <property type="match status" value="1"/>
</dbReference>
<dbReference type="Proteomes" id="UP001298681">
    <property type="component" value="Unassembled WGS sequence"/>
</dbReference>
<evidence type="ECO:0000259" key="3">
    <source>
        <dbReference type="PROSITE" id="PS01031"/>
    </source>
</evidence>
<reference evidence="4 5" key="1">
    <citation type="submission" date="2022-01" db="EMBL/GenBank/DDBJ databases">
        <title>Collection of gut derived symbiotic bacterial strains cultured from healthy donors.</title>
        <authorList>
            <person name="Lin H."/>
            <person name="Kohout C."/>
            <person name="Waligurski E."/>
            <person name="Pamer E.G."/>
        </authorList>
    </citation>
    <scope>NUCLEOTIDE SEQUENCE [LARGE SCALE GENOMIC DNA]</scope>
    <source>
        <strain evidence="4 5">DFI.7.58</strain>
    </source>
</reference>
<dbReference type="PANTHER" id="PTHR11527">
    <property type="entry name" value="HEAT-SHOCK PROTEIN 20 FAMILY MEMBER"/>
    <property type="match status" value="1"/>
</dbReference>
<dbReference type="PROSITE" id="PS01031">
    <property type="entry name" value="SHSP"/>
    <property type="match status" value="1"/>
</dbReference>
<dbReference type="InterPro" id="IPR008978">
    <property type="entry name" value="HSP20-like_chaperone"/>
</dbReference>
<protein>
    <submittedName>
        <fullName evidence="4">Hsp20/alpha crystallin family protein</fullName>
    </submittedName>
</protein>
<name>A0ABS9MHJ2_9FIRM</name>